<evidence type="ECO:0000313" key="1">
    <source>
        <dbReference type="EMBL" id="ABK77956.1"/>
    </source>
</evidence>
<evidence type="ECO:0000313" key="2">
    <source>
        <dbReference type="Proteomes" id="UP000000758"/>
    </source>
</evidence>
<keyword evidence="2" id="KW-1185">Reference proteome</keyword>
<sequence>MPEHQVASFFSCTAITGGTPAAFAVRFSCRMKDSPGLHPGAALHPPPRTGARRPFVPCIGTERRPSAPGPADLHYSFYVLVPCN</sequence>
<gene>
    <name evidence="1" type="ordered locus">CENSYa_1333</name>
</gene>
<proteinExistence type="predicted"/>
<dbReference type="EMBL" id="DP000238">
    <property type="protein sequence ID" value="ABK77956.1"/>
    <property type="molecule type" value="Genomic_DNA"/>
</dbReference>
<dbReference type="Proteomes" id="UP000000758">
    <property type="component" value="Chromosome"/>
</dbReference>
<organism evidence="1 2">
    <name type="scientific">Cenarchaeum symbiosum (strain A)</name>
    <dbReference type="NCBI Taxonomy" id="414004"/>
    <lineage>
        <taxon>Archaea</taxon>
        <taxon>Nitrososphaerota</taxon>
        <taxon>Candidatus Cenarchaeales</taxon>
        <taxon>Candidatus Cenarchaeaceae</taxon>
        <taxon>Candidatus Cenarchaeum</taxon>
    </lineage>
</organism>
<dbReference type="STRING" id="414004.CENSYa_1333"/>
<reference evidence="1 2" key="1">
    <citation type="journal article" date="2006" name="Proc. Natl. Acad. Sci. U.S.A.">
        <title>Genomic analysis of the uncultivated marine crenarchaeote Cenarchaeum symbiosum.</title>
        <authorList>
            <person name="Hallam S.J."/>
            <person name="Konstantinidis K.T."/>
            <person name="Putnam N."/>
            <person name="Schleper C."/>
            <person name="Watanabe Y."/>
            <person name="Sugahara J."/>
            <person name="Preston C."/>
            <person name="de la Torre J."/>
            <person name="Richardson P.M."/>
            <person name="DeLong E.F."/>
        </authorList>
    </citation>
    <scope>NUCLEOTIDE SEQUENCE [LARGE SCALE GENOMIC DNA]</scope>
    <source>
        <strain evidence="2">A</strain>
    </source>
</reference>
<dbReference type="EnsemblBacteria" id="ABK77956">
    <property type="protein sequence ID" value="ABK77956"/>
    <property type="gene ID" value="CENSYa_1333"/>
</dbReference>
<dbReference type="AlphaFoldDB" id="A0RX89"/>
<accession>A0RX89</accession>
<dbReference type="HOGENOM" id="CLU_2519600_0_0_2"/>
<name>A0RX89_CENSY</name>
<protein>
    <submittedName>
        <fullName evidence="1">Uncharacterized protein</fullName>
    </submittedName>
</protein>
<dbReference type="KEGG" id="csy:CENSYa_1333"/>